<evidence type="ECO:0000256" key="5">
    <source>
        <dbReference type="SAM" id="MobiDB-lite"/>
    </source>
</evidence>
<dbReference type="PANTHER" id="PTHR14150">
    <property type="entry name" value="U3 SMALL NUCLEOLAR RNA-ASSOCIATED PROTEIN 14"/>
    <property type="match status" value="1"/>
</dbReference>
<keyword evidence="4" id="KW-0539">Nucleus</keyword>
<evidence type="ECO:0000256" key="3">
    <source>
        <dbReference type="ARBA" id="ARBA00022553"/>
    </source>
</evidence>
<feature type="region of interest" description="Disordered" evidence="5">
    <location>
        <begin position="484"/>
        <end position="511"/>
    </location>
</feature>
<feature type="region of interest" description="Disordered" evidence="5">
    <location>
        <begin position="389"/>
        <end position="425"/>
    </location>
</feature>
<dbReference type="GO" id="GO:0006364">
    <property type="term" value="P:rRNA processing"/>
    <property type="evidence" value="ECO:0007669"/>
    <property type="project" value="InterPro"/>
</dbReference>
<dbReference type="Proteomes" id="UP001329430">
    <property type="component" value="Chromosome 7"/>
</dbReference>
<feature type="compositionally biased region" description="Basic and acidic residues" evidence="5">
    <location>
        <begin position="291"/>
        <end position="305"/>
    </location>
</feature>
<feature type="compositionally biased region" description="Basic residues" evidence="5">
    <location>
        <begin position="405"/>
        <end position="416"/>
    </location>
</feature>
<evidence type="ECO:0008006" key="8">
    <source>
        <dbReference type="Google" id="ProtNLM"/>
    </source>
</evidence>
<proteinExistence type="inferred from homology"/>
<gene>
    <name evidence="6" type="ORF">RI129_010309</name>
</gene>
<reference evidence="6 7" key="1">
    <citation type="journal article" date="2024" name="Insects">
        <title>An Improved Chromosome-Level Genome Assembly of the Firefly Pyrocoelia pectoralis.</title>
        <authorList>
            <person name="Fu X."/>
            <person name="Meyer-Rochow V.B."/>
            <person name="Ballantyne L."/>
            <person name="Zhu X."/>
        </authorList>
    </citation>
    <scope>NUCLEOTIDE SEQUENCE [LARGE SCALE GENOMIC DNA]</scope>
    <source>
        <strain evidence="6">XCY_ONT2</strain>
    </source>
</reference>
<evidence type="ECO:0000256" key="2">
    <source>
        <dbReference type="ARBA" id="ARBA00007774"/>
    </source>
</evidence>
<protein>
    <recommendedName>
        <fullName evidence="8">U3 small nucleolar RNA-associated protein 14</fullName>
    </recommendedName>
</protein>
<keyword evidence="7" id="KW-1185">Reference proteome</keyword>
<evidence type="ECO:0000313" key="6">
    <source>
        <dbReference type="EMBL" id="KAK5641762.1"/>
    </source>
</evidence>
<feature type="compositionally biased region" description="Basic residues" evidence="5">
    <location>
        <begin position="192"/>
        <end position="211"/>
    </location>
</feature>
<evidence type="ECO:0000313" key="7">
    <source>
        <dbReference type="Proteomes" id="UP001329430"/>
    </source>
</evidence>
<feature type="compositionally biased region" description="Basic residues" evidence="5">
    <location>
        <begin position="253"/>
        <end position="265"/>
    </location>
</feature>
<keyword evidence="3" id="KW-0597">Phosphoprotein</keyword>
<sequence length="744" mass="86010">MAEGKLIKNVLNLNKKITYPKPSRTEPRTEVSEFNLVKSEKGKSNVRVTDLTNALKKVSKQAKVRQRIQSFEKKVKPLPKPLEKVKADRIHRSTAFGKVTKHLDRWNAVVTSNRASNHLTFPLQDDLNLESGKNFTTFRIKSDLQKRLEACDGPSEEVTLEKESKYPLTMQEMLERRKEMMKMKIIESQKAAKARRQKKIKSKKYHRIQRREKTKNQIKEFEGLQQSNPEEALKKLDEIERVRVEERASLRHRNTGKWAKNKQIKAKYDSTNRQELAQQLAISRELTQKMNMDESHSESEEENRTSEVSVNNPNNPWVNQIKTSEEVETFLKGYRKFWEERNSGNEAKVSEVSTDISVPNEVVINENDITEENISNTVKYKDTLSPIHKKKTQDEETTSSDFKETRKKISTSKKRPRDSTSTLKAENDTIPLSKCENTVCLATSHWEVGILSDTDEDECDDIDVLFEKYSDNFKKNLDEVKQSVKVTKKRAPKQKKEQQKAKKPKRNSEDLSFKIQAKRPIIDEPLDENVEVNGKREETGLSLALQQDTYQPTRATKNIDPNDIIRTKPTDLQTELPDLLDLDDNEENDDQRGAIVEAFQDDDIVESFQKEKHDEIESEKPKDINLFLPGWGSWGGPGVIQSKKKRQNRRFIIKFPKEFERKDENKGNLIINEKSNEKVKKHLVSDVPFPFKTVKDFEASIRAPVGNTFVPETAFRRMIKPAVATKLGTVIHPMTEEILLKTKG</sequence>
<feature type="compositionally biased region" description="Basic and acidic residues" evidence="5">
    <location>
        <begin position="494"/>
        <end position="511"/>
    </location>
</feature>
<dbReference type="AlphaFoldDB" id="A0AAN7ZFN5"/>
<dbReference type="Pfam" id="PF04615">
    <property type="entry name" value="Utp14"/>
    <property type="match status" value="1"/>
</dbReference>
<dbReference type="EMBL" id="JAVRBK010000007">
    <property type="protein sequence ID" value="KAK5641762.1"/>
    <property type="molecule type" value="Genomic_DNA"/>
</dbReference>
<feature type="region of interest" description="Disordered" evidence="5">
    <location>
        <begin position="189"/>
        <end position="211"/>
    </location>
</feature>
<feature type="region of interest" description="Disordered" evidence="5">
    <location>
        <begin position="291"/>
        <end position="317"/>
    </location>
</feature>
<feature type="region of interest" description="Disordered" evidence="5">
    <location>
        <begin position="253"/>
        <end position="273"/>
    </location>
</feature>
<comment type="subcellular location">
    <subcellularLocation>
        <location evidence="1">Nucleus</location>
        <location evidence="1">Nucleolus</location>
    </subcellularLocation>
</comment>
<comment type="similarity">
    <text evidence="2">Belongs to the UTP14 family.</text>
</comment>
<comment type="caution">
    <text evidence="6">The sequence shown here is derived from an EMBL/GenBank/DDBJ whole genome shotgun (WGS) entry which is preliminary data.</text>
</comment>
<dbReference type="InterPro" id="IPR006709">
    <property type="entry name" value="SSU_processome_Utp14"/>
</dbReference>
<dbReference type="PANTHER" id="PTHR14150:SF12">
    <property type="entry name" value="U3 SMALL NUCLEOLAR RNA-ASSOCIATED PROTEIN 14 HOMOLOG A"/>
    <property type="match status" value="1"/>
</dbReference>
<accession>A0AAN7ZFN5</accession>
<evidence type="ECO:0000256" key="4">
    <source>
        <dbReference type="ARBA" id="ARBA00023242"/>
    </source>
</evidence>
<organism evidence="6 7">
    <name type="scientific">Pyrocoelia pectoralis</name>
    <dbReference type="NCBI Taxonomy" id="417401"/>
    <lineage>
        <taxon>Eukaryota</taxon>
        <taxon>Metazoa</taxon>
        <taxon>Ecdysozoa</taxon>
        <taxon>Arthropoda</taxon>
        <taxon>Hexapoda</taxon>
        <taxon>Insecta</taxon>
        <taxon>Pterygota</taxon>
        <taxon>Neoptera</taxon>
        <taxon>Endopterygota</taxon>
        <taxon>Coleoptera</taxon>
        <taxon>Polyphaga</taxon>
        <taxon>Elateriformia</taxon>
        <taxon>Elateroidea</taxon>
        <taxon>Lampyridae</taxon>
        <taxon>Lampyrinae</taxon>
        <taxon>Pyrocoelia</taxon>
    </lineage>
</organism>
<evidence type="ECO:0000256" key="1">
    <source>
        <dbReference type="ARBA" id="ARBA00004604"/>
    </source>
</evidence>
<name>A0AAN7ZFN5_9COLE</name>
<dbReference type="GO" id="GO:0032040">
    <property type="term" value="C:small-subunit processome"/>
    <property type="evidence" value="ECO:0007669"/>
    <property type="project" value="InterPro"/>
</dbReference>